<dbReference type="EMBL" id="JAUSQZ010000001">
    <property type="protein sequence ID" value="MDP9824982.1"/>
    <property type="molecule type" value="Genomic_DNA"/>
</dbReference>
<sequence>MSESSAGSETDAGSERLTTPHPDHLVPNSARMYDYWLGGKDNYAADRELAELFLQKIPSMREMARANRDFVTRVTHYLADQGVRQFIDIGTGIPTSPNLHETAQAVAPDTHVVYADNDQVVLAHARALMISNEVGQVAYIDADVREPEQFLGSADLKEQLDLDRPVALMLIAVLMLIDDSEGIHESVAQLRDALPSGSYIAITHPTADFDPPVVAEVAGAARASGMTFVPRSHDEVAAFLGDWELVESGLVPVKAWPRPAGDDADAKSAWYWAGVARKP</sequence>
<protein>
    <recommendedName>
        <fullName evidence="4">S-adenosyl methyltransferase</fullName>
    </recommendedName>
</protein>
<dbReference type="PIRSF" id="PIRSF017393">
    <property type="entry name" value="MTase_SAV2177"/>
    <property type="match status" value="1"/>
</dbReference>
<gene>
    <name evidence="2" type="ORF">J2S57_000731</name>
</gene>
<dbReference type="Proteomes" id="UP001235712">
    <property type="component" value="Unassembled WGS sequence"/>
</dbReference>
<evidence type="ECO:0000256" key="1">
    <source>
        <dbReference type="SAM" id="MobiDB-lite"/>
    </source>
</evidence>
<organism evidence="2 3">
    <name type="scientific">Kineosporia succinea</name>
    <dbReference type="NCBI Taxonomy" id="84632"/>
    <lineage>
        <taxon>Bacteria</taxon>
        <taxon>Bacillati</taxon>
        <taxon>Actinomycetota</taxon>
        <taxon>Actinomycetes</taxon>
        <taxon>Kineosporiales</taxon>
        <taxon>Kineosporiaceae</taxon>
        <taxon>Kineosporia</taxon>
    </lineage>
</organism>
<evidence type="ECO:0000313" key="3">
    <source>
        <dbReference type="Proteomes" id="UP001235712"/>
    </source>
</evidence>
<comment type="caution">
    <text evidence="2">The sequence shown here is derived from an EMBL/GenBank/DDBJ whole genome shotgun (WGS) entry which is preliminary data.</text>
</comment>
<proteinExistence type="predicted"/>
<reference evidence="2 3" key="1">
    <citation type="submission" date="2023-07" db="EMBL/GenBank/DDBJ databases">
        <title>Sequencing the genomes of 1000 actinobacteria strains.</title>
        <authorList>
            <person name="Klenk H.-P."/>
        </authorList>
    </citation>
    <scope>NUCLEOTIDE SEQUENCE [LARGE SCALE GENOMIC DNA]</scope>
    <source>
        <strain evidence="2 3">DSM 44388</strain>
    </source>
</reference>
<dbReference type="Gene3D" id="3.40.50.150">
    <property type="entry name" value="Vaccinia Virus protein VP39"/>
    <property type="match status" value="1"/>
</dbReference>
<accession>A0ABT9NX31</accession>
<dbReference type="InterPro" id="IPR029063">
    <property type="entry name" value="SAM-dependent_MTases_sf"/>
</dbReference>
<name>A0ABT9NX31_9ACTN</name>
<evidence type="ECO:0008006" key="4">
    <source>
        <dbReference type="Google" id="ProtNLM"/>
    </source>
</evidence>
<keyword evidence="3" id="KW-1185">Reference proteome</keyword>
<feature type="region of interest" description="Disordered" evidence="1">
    <location>
        <begin position="1"/>
        <end position="24"/>
    </location>
</feature>
<dbReference type="Pfam" id="PF04672">
    <property type="entry name" value="Methyltransf_19"/>
    <property type="match status" value="1"/>
</dbReference>
<dbReference type="SUPFAM" id="SSF53335">
    <property type="entry name" value="S-adenosyl-L-methionine-dependent methyltransferases"/>
    <property type="match status" value="1"/>
</dbReference>
<dbReference type="InterPro" id="IPR006764">
    <property type="entry name" value="SAM_dep_MeTrfase_SAV2177_type"/>
</dbReference>
<evidence type="ECO:0000313" key="2">
    <source>
        <dbReference type="EMBL" id="MDP9824982.1"/>
    </source>
</evidence>